<feature type="compositionally biased region" description="Polar residues" evidence="1">
    <location>
        <begin position="226"/>
        <end position="244"/>
    </location>
</feature>
<dbReference type="InterPro" id="IPR031479">
    <property type="entry name" value="SLX4IP"/>
</dbReference>
<dbReference type="PANTHER" id="PTHR28557">
    <property type="entry name" value="PROTEIN SLX4IP"/>
    <property type="match status" value="1"/>
</dbReference>
<evidence type="ECO:0008006" key="4">
    <source>
        <dbReference type="Google" id="ProtNLM"/>
    </source>
</evidence>
<evidence type="ECO:0000256" key="1">
    <source>
        <dbReference type="SAM" id="MobiDB-lite"/>
    </source>
</evidence>
<feature type="compositionally biased region" description="Basic and acidic residues" evidence="1">
    <location>
        <begin position="355"/>
        <end position="384"/>
    </location>
</feature>
<dbReference type="AlphaFoldDB" id="A0A8C6SX05"/>
<accession>A0A8C6SX05</accession>
<proteinExistence type="predicted"/>
<feature type="compositionally biased region" description="Basic and acidic residues" evidence="1">
    <location>
        <begin position="271"/>
        <end position="283"/>
    </location>
</feature>
<dbReference type="Pfam" id="PF15744">
    <property type="entry name" value="UPF0492"/>
    <property type="match status" value="1"/>
</dbReference>
<feature type="region of interest" description="Disordered" evidence="1">
    <location>
        <begin position="143"/>
        <end position="384"/>
    </location>
</feature>
<dbReference type="PANTHER" id="PTHR28557:SF1">
    <property type="entry name" value="PROTEIN SLX4IP"/>
    <property type="match status" value="1"/>
</dbReference>
<sequence length="384" mass="42565">MAPQKYVIKCGNFAVLVDLHVLPRGDRAADSSWFTADQVEEVTALVQEAVDQRVKQYTESLHNRRLPRHKKDLPPASAFHVNGNGFNLAANFLKRHSNLRCIDLRVFPERFVVCVRCPEDASAALRGNSSWAAKELSEQSRSEYFSKAAETQEPPHIPTKTKKTGLQKIAKQASVQKEQQKDPKNTRGRTGQESAQLDHLVVPAVHTEKILDQGPTREQNNRNTDKQTSTNGASCQLETSPETSKTTRDEGEDPIPQQAKRACLESSTQTSRRDPDVKEESKAQSKAFPASERVETSVEVEPLTPGKQAPRLPLASTNNTVQTNQNRPAASLRGLSVKPASSSSSITSRSTQKQQRAEEEGARMCPGHRDYGESRGPERGEKRL</sequence>
<protein>
    <recommendedName>
        <fullName evidence="4">SLX4 interacting protein</fullName>
    </recommendedName>
</protein>
<organism evidence="2 3">
    <name type="scientific">Neogobius melanostomus</name>
    <name type="common">round goby</name>
    <dbReference type="NCBI Taxonomy" id="47308"/>
    <lineage>
        <taxon>Eukaryota</taxon>
        <taxon>Metazoa</taxon>
        <taxon>Chordata</taxon>
        <taxon>Craniata</taxon>
        <taxon>Vertebrata</taxon>
        <taxon>Euteleostomi</taxon>
        <taxon>Actinopterygii</taxon>
        <taxon>Neopterygii</taxon>
        <taxon>Teleostei</taxon>
        <taxon>Neoteleostei</taxon>
        <taxon>Acanthomorphata</taxon>
        <taxon>Gobiaria</taxon>
        <taxon>Gobiiformes</taxon>
        <taxon>Gobioidei</taxon>
        <taxon>Gobiidae</taxon>
        <taxon>Benthophilinae</taxon>
        <taxon>Neogobiini</taxon>
        <taxon>Neogobius</taxon>
    </lineage>
</organism>
<feature type="compositionally biased region" description="Polar residues" evidence="1">
    <location>
        <begin position="315"/>
        <end position="328"/>
    </location>
</feature>
<evidence type="ECO:0000313" key="3">
    <source>
        <dbReference type="Proteomes" id="UP000694523"/>
    </source>
</evidence>
<dbReference type="Proteomes" id="UP000694523">
    <property type="component" value="Unplaced"/>
</dbReference>
<feature type="compositionally biased region" description="Low complexity" evidence="1">
    <location>
        <begin position="336"/>
        <end position="350"/>
    </location>
</feature>
<reference evidence="2" key="2">
    <citation type="submission" date="2025-09" db="UniProtKB">
        <authorList>
            <consortium name="Ensembl"/>
        </authorList>
    </citation>
    <scope>IDENTIFICATION</scope>
</reference>
<keyword evidence="3" id="KW-1185">Reference proteome</keyword>
<name>A0A8C6SX05_9GOBI</name>
<reference evidence="2" key="1">
    <citation type="submission" date="2025-08" db="UniProtKB">
        <authorList>
            <consortium name="Ensembl"/>
        </authorList>
    </citation>
    <scope>IDENTIFICATION</scope>
</reference>
<dbReference type="Ensembl" id="ENSNMLT00000014613.1">
    <property type="protein sequence ID" value="ENSNMLP00000012963.1"/>
    <property type="gene ID" value="ENSNMLG00000008762.1"/>
</dbReference>
<evidence type="ECO:0000313" key="2">
    <source>
        <dbReference type="Ensembl" id="ENSNMLP00000012963.1"/>
    </source>
</evidence>